<dbReference type="Proteomes" id="UP000030856">
    <property type="component" value="Unassembled WGS sequence"/>
</dbReference>
<gene>
    <name evidence="1" type="ORF">JV46_29210</name>
</gene>
<evidence type="ECO:0000313" key="1">
    <source>
        <dbReference type="EMBL" id="KHF24137.1"/>
    </source>
</evidence>
<evidence type="ECO:0008006" key="3">
    <source>
        <dbReference type="Google" id="ProtNLM"/>
    </source>
</evidence>
<dbReference type="EMBL" id="JRAA01000003">
    <property type="protein sequence ID" value="KHF24137.1"/>
    <property type="molecule type" value="Genomic_DNA"/>
</dbReference>
<reference evidence="1 2" key="1">
    <citation type="journal article" date="2014" name="BMC Genomics">
        <title>The genome of the intracellular bacterium of the coastal bivalve, Solemya velum: a blueprint for thriving in and out of symbiosis.</title>
        <authorList>
            <person name="Dmytrenko O."/>
            <person name="Russell S.L."/>
            <person name="Loo W.T."/>
            <person name="Fontanez K.M."/>
            <person name="Liao L."/>
            <person name="Roeselers G."/>
            <person name="Sharma R."/>
            <person name="Stewart F.J."/>
            <person name="Newton I.L."/>
            <person name="Woyke T."/>
            <person name="Wu D."/>
            <person name="Lang J.M."/>
            <person name="Eisen J.A."/>
            <person name="Cavanaugh C.M."/>
        </authorList>
    </citation>
    <scope>NUCLEOTIDE SEQUENCE [LARGE SCALE GENOMIC DNA]</scope>
    <source>
        <strain evidence="1 2">WH</strain>
    </source>
</reference>
<organism evidence="1 2">
    <name type="scientific">Solemya velum gill symbiont</name>
    <dbReference type="NCBI Taxonomy" id="2340"/>
    <lineage>
        <taxon>Bacteria</taxon>
        <taxon>Pseudomonadati</taxon>
        <taxon>Pseudomonadota</taxon>
        <taxon>Gammaproteobacteria</taxon>
        <taxon>sulfur-oxidizing symbionts</taxon>
    </lineage>
</organism>
<proteinExistence type="predicted"/>
<evidence type="ECO:0000313" key="2">
    <source>
        <dbReference type="Proteomes" id="UP000030856"/>
    </source>
</evidence>
<sequence>MFPGMPVAGAGADARRLEKILKQLSSADRESLFAFAEFLLARSTDEIQDAPKEEQQPKGIERPVEESVIGAVKRLRENYFMVDPDTLLHETSEVMQSHMLKGRPAADVIDDLEQLFDSKYKDYTDSMKENSE</sequence>
<accession>A0A0B0H641</accession>
<dbReference type="AlphaFoldDB" id="A0A0B0H641"/>
<comment type="caution">
    <text evidence="1">The sequence shown here is derived from an EMBL/GenBank/DDBJ whole genome shotgun (WGS) entry which is preliminary data.</text>
</comment>
<protein>
    <recommendedName>
        <fullName evidence="3">Crp/Fnr family transcriptional regulator</fullName>
    </recommendedName>
</protein>
<dbReference type="eggNOG" id="ENOG5032TA3">
    <property type="taxonomic scope" value="Bacteria"/>
</dbReference>
<keyword evidence="2" id="KW-1185">Reference proteome</keyword>
<name>A0A0B0H641_SOVGS</name>
<dbReference type="STRING" id="2340.JV46_29210"/>